<dbReference type="SMART" id="SM00220">
    <property type="entry name" value="S_TKc"/>
    <property type="match status" value="1"/>
</dbReference>
<organism evidence="10 11">
    <name type="scientific">Paenibacillus chartarius</name>
    <dbReference type="NCBI Taxonomy" id="747481"/>
    <lineage>
        <taxon>Bacteria</taxon>
        <taxon>Bacillati</taxon>
        <taxon>Bacillota</taxon>
        <taxon>Bacilli</taxon>
        <taxon>Bacillales</taxon>
        <taxon>Paenibacillaceae</taxon>
        <taxon>Paenibacillus</taxon>
    </lineage>
</organism>
<dbReference type="PROSITE" id="PS50043">
    <property type="entry name" value="HTH_LUXR_2"/>
    <property type="match status" value="1"/>
</dbReference>
<feature type="domain" description="HTH luxR-type" evidence="9">
    <location>
        <begin position="541"/>
        <end position="606"/>
    </location>
</feature>
<sequence>MITTPGYKFLHVIYEDDNIWIAHAYAEELARVVVWKMTKPGPRSIVENAKLIHEHETLAELPVKGVLKPRALLRQGGSMVLIFDIFHGVVLRGYMSAGPVPAKPFLQLAVNMAAIMEELHRHELLHMNIRPDTIIVRPETLEVCVTGFSDAVTIPQSADASMLDGNPAYLAPERAARGRSPLDGRSDLYSLGITFYEMLAGELPFQAADPIAWAHAHRSLRPPDLAGKYGVPAVLASITAKLLEKTPGDRYQTAKGLRLDLQRCLEQLDRQGELPTFELAQGDLQPSQGREEAVIEGRPASRKTVAAYELQEVHSESSPVEGRATAPQDSYVEPPAVLSDTVRAVGEQPIRPQVPTLFGEAAYEHLLDLAVVYKASEVFATERLDDGLIAKLLRIAAEYAGAGKACWIAEGPEGMAVTHWTEAAGDANWNFGAGAVPVTGDGPCSPEAVSDAVLRRAVVSIGDALLASSSYADTPYVRRVKPRAVLALPVEIEQELTGLLYLENSVLPHAFSAERIHLLRILSIQICYALMLLARATPGLALPDAPPVTARELQVLELMAEGLSNKEIARKLHVTAETVKAHVSHILAKLNVNRRMKAVEEARKLQLIP</sequence>
<dbReference type="SUPFAM" id="SSF55781">
    <property type="entry name" value="GAF domain-like"/>
    <property type="match status" value="1"/>
</dbReference>
<dbReference type="SUPFAM" id="SSF46894">
    <property type="entry name" value="C-terminal effector domain of the bipartite response regulators"/>
    <property type="match status" value="1"/>
</dbReference>
<dbReference type="Gene3D" id="1.10.10.10">
    <property type="entry name" value="Winged helix-like DNA-binding domain superfamily/Winged helix DNA-binding domain"/>
    <property type="match status" value="1"/>
</dbReference>
<keyword evidence="5" id="KW-0067">ATP-binding</keyword>
<dbReference type="EMBL" id="JBHLWN010000082">
    <property type="protein sequence ID" value="MFC0215112.1"/>
    <property type="molecule type" value="Genomic_DNA"/>
</dbReference>
<proteinExistence type="predicted"/>
<name>A0ABV6DR83_9BACL</name>
<keyword evidence="6" id="KW-0805">Transcription regulation</keyword>
<evidence type="ECO:0000256" key="4">
    <source>
        <dbReference type="ARBA" id="ARBA00022777"/>
    </source>
</evidence>
<dbReference type="InterPro" id="IPR000792">
    <property type="entry name" value="Tscrpt_reg_LuxR_C"/>
</dbReference>
<evidence type="ECO:0000259" key="9">
    <source>
        <dbReference type="PROSITE" id="PS50043"/>
    </source>
</evidence>
<evidence type="ECO:0000256" key="6">
    <source>
        <dbReference type="ARBA" id="ARBA00023015"/>
    </source>
</evidence>
<keyword evidence="2" id="KW-0808">Transferase</keyword>
<reference evidence="10 11" key="1">
    <citation type="submission" date="2024-09" db="EMBL/GenBank/DDBJ databases">
        <authorList>
            <person name="Sun Q."/>
            <person name="Mori K."/>
        </authorList>
    </citation>
    <scope>NUCLEOTIDE SEQUENCE [LARGE SCALE GENOMIC DNA]</scope>
    <source>
        <strain evidence="10 11">CCM 7759</strain>
    </source>
</reference>
<dbReference type="SUPFAM" id="SSF56112">
    <property type="entry name" value="Protein kinase-like (PK-like)"/>
    <property type="match status" value="1"/>
</dbReference>
<dbReference type="PANTHER" id="PTHR43289">
    <property type="entry name" value="MITOGEN-ACTIVATED PROTEIN KINASE KINASE KINASE 20-RELATED"/>
    <property type="match status" value="1"/>
</dbReference>
<evidence type="ECO:0000259" key="8">
    <source>
        <dbReference type="PROSITE" id="PS50011"/>
    </source>
</evidence>
<comment type="caution">
    <text evidence="10">The sequence shown here is derived from an EMBL/GenBank/DDBJ whole genome shotgun (WGS) entry which is preliminary data.</text>
</comment>
<dbReference type="InterPro" id="IPR016032">
    <property type="entry name" value="Sig_transdc_resp-reg_C-effctor"/>
</dbReference>
<dbReference type="InterPro" id="IPR011009">
    <property type="entry name" value="Kinase-like_dom_sf"/>
</dbReference>
<keyword evidence="11" id="KW-1185">Reference proteome</keyword>
<protein>
    <recommendedName>
        <fullName evidence="1">non-specific serine/threonine protein kinase</fullName>
        <ecNumber evidence="1">2.7.11.1</ecNumber>
    </recommendedName>
</protein>
<dbReference type="InterPro" id="IPR003018">
    <property type="entry name" value="GAF"/>
</dbReference>
<keyword evidence="3" id="KW-0547">Nucleotide-binding</keyword>
<dbReference type="PANTHER" id="PTHR43289:SF6">
    <property type="entry name" value="SERINE_THREONINE-PROTEIN KINASE NEKL-3"/>
    <property type="match status" value="1"/>
</dbReference>
<evidence type="ECO:0000313" key="10">
    <source>
        <dbReference type="EMBL" id="MFC0215112.1"/>
    </source>
</evidence>
<accession>A0ABV6DR83</accession>
<keyword evidence="7" id="KW-0804">Transcription</keyword>
<dbReference type="InterPro" id="IPR029016">
    <property type="entry name" value="GAF-like_dom_sf"/>
</dbReference>
<dbReference type="Gene3D" id="1.10.510.10">
    <property type="entry name" value="Transferase(Phosphotransferase) domain 1"/>
    <property type="match status" value="1"/>
</dbReference>
<dbReference type="Pfam" id="PF00069">
    <property type="entry name" value="Pkinase"/>
    <property type="match status" value="1"/>
</dbReference>
<dbReference type="PROSITE" id="PS50011">
    <property type="entry name" value="PROTEIN_KINASE_DOM"/>
    <property type="match status" value="1"/>
</dbReference>
<dbReference type="PRINTS" id="PR00038">
    <property type="entry name" value="HTHLUXR"/>
</dbReference>
<evidence type="ECO:0000256" key="5">
    <source>
        <dbReference type="ARBA" id="ARBA00022840"/>
    </source>
</evidence>
<dbReference type="Pfam" id="PF01590">
    <property type="entry name" value="GAF"/>
    <property type="match status" value="1"/>
</dbReference>
<dbReference type="Pfam" id="PF00196">
    <property type="entry name" value="GerE"/>
    <property type="match status" value="1"/>
</dbReference>
<dbReference type="InterPro" id="IPR000719">
    <property type="entry name" value="Prot_kinase_dom"/>
</dbReference>
<evidence type="ECO:0000313" key="11">
    <source>
        <dbReference type="Proteomes" id="UP001589776"/>
    </source>
</evidence>
<evidence type="ECO:0000256" key="1">
    <source>
        <dbReference type="ARBA" id="ARBA00012513"/>
    </source>
</evidence>
<evidence type="ECO:0000256" key="7">
    <source>
        <dbReference type="ARBA" id="ARBA00023163"/>
    </source>
</evidence>
<dbReference type="SMART" id="SM00421">
    <property type="entry name" value="HTH_LUXR"/>
    <property type="match status" value="1"/>
</dbReference>
<gene>
    <name evidence="10" type="ORF">ACFFK0_22200</name>
</gene>
<dbReference type="InterPro" id="IPR036388">
    <property type="entry name" value="WH-like_DNA-bd_sf"/>
</dbReference>
<keyword evidence="4" id="KW-0418">Kinase</keyword>
<dbReference type="PROSITE" id="PS00622">
    <property type="entry name" value="HTH_LUXR_1"/>
    <property type="match status" value="1"/>
</dbReference>
<feature type="domain" description="Protein kinase" evidence="8">
    <location>
        <begin position="7"/>
        <end position="265"/>
    </location>
</feature>
<dbReference type="EC" id="2.7.11.1" evidence="1"/>
<dbReference type="Gene3D" id="3.30.450.40">
    <property type="match status" value="1"/>
</dbReference>
<dbReference type="RefSeq" id="WP_377472555.1">
    <property type="nucleotide sequence ID" value="NZ_JBHLWN010000082.1"/>
</dbReference>
<dbReference type="Proteomes" id="UP001589776">
    <property type="component" value="Unassembled WGS sequence"/>
</dbReference>
<evidence type="ECO:0000256" key="3">
    <source>
        <dbReference type="ARBA" id="ARBA00022741"/>
    </source>
</evidence>
<evidence type="ECO:0000256" key="2">
    <source>
        <dbReference type="ARBA" id="ARBA00022679"/>
    </source>
</evidence>
<dbReference type="CDD" id="cd06170">
    <property type="entry name" value="LuxR_C_like"/>
    <property type="match status" value="1"/>
</dbReference>